<sequence>MDNWVTGAFVYVVVWWVVLFAVLPWGVRTPENPEPGMASSAPVEPHILRKFMITSLVALLVWLVIFGIERSGIISFRDMARDMF</sequence>
<dbReference type="InterPro" id="IPR009935">
    <property type="entry name" value="DUF1467"/>
</dbReference>
<evidence type="ECO:0000313" key="3">
    <source>
        <dbReference type="Proteomes" id="UP000192936"/>
    </source>
</evidence>
<dbReference type="RefSeq" id="WP_085089938.1">
    <property type="nucleotide sequence ID" value="NZ_FXAK01000007.1"/>
</dbReference>
<name>A0A1X7H8V0_9PROT</name>
<protein>
    <submittedName>
        <fullName evidence="2">Predicted secreted protein</fullName>
    </submittedName>
</protein>
<accession>A0A1X7H8V0</accession>
<dbReference type="OrthoDB" id="9804637at2"/>
<evidence type="ECO:0000313" key="2">
    <source>
        <dbReference type="EMBL" id="SMF80906.1"/>
    </source>
</evidence>
<dbReference type="EMBL" id="FXAK01000007">
    <property type="protein sequence ID" value="SMF80906.1"/>
    <property type="molecule type" value="Genomic_DNA"/>
</dbReference>
<dbReference type="Pfam" id="PF07330">
    <property type="entry name" value="DUF1467"/>
    <property type="match status" value="1"/>
</dbReference>
<proteinExistence type="predicted"/>
<organism evidence="2 3">
    <name type="scientific">Azospirillum oryzae</name>
    <dbReference type="NCBI Taxonomy" id="286727"/>
    <lineage>
        <taxon>Bacteria</taxon>
        <taxon>Pseudomonadati</taxon>
        <taxon>Pseudomonadota</taxon>
        <taxon>Alphaproteobacteria</taxon>
        <taxon>Rhodospirillales</taxon>
        <taxon>Azospirillaceae</taxon>
        <taxon>Azospirillum</taxon>
    </lineage>
</organism>
<dbReference type="STRING" id="286727.SAMN02982917_5124"/>
<feature type="transmembrane region" description="Helical" evidence="1">
    <location>
        <begin position="7"/>
        <end position="27"/>
    </location>
</feature>
<feature type="transmembrane region" description="Helical" evidence="1">
    <location>
        <begin position="47"/>
        <end position="68"/>
    </location>
</feature>
<dbReference type="AlphaFoldDB" id="A0A1X7H8V0"/>
<keyword evidence="1" id="KW-0472">Membrane</keyword>
<dbReference type="Proteomes" id="UP000192936">
    <property type="component" value="Unassembled WGS sequence"/>
</dbReference>
<reference evidence="2 3" key="1">
    <citation type="submission" date="2017-04" db="EMBL/GenBank/DDBJ databases">
        <authorList>
            <person name="Afonso C.L."/>
            <person name="Miller P.J."/>
            <person name="Scott M.A."/>
            <person name="Spackman E."/>
            <person name="Goraichik I."/>
            <person name="Dimitrov K.M."/>
            <person name="Suarez D.L."/>
            <person name="Swayne D.E."/>
        </authorList>
    </citation>
    <scope>NUCLEOTIDE SEQUENCE [LARGE SCALE GENOMIC DNA]</scope>
    <source>
        <strain evidence="2 3">A2P</strain>
    </source>
</reference>
<keyword evidence="1" id="KW-0812">Transmembrane</keyword>
<keyword evidence="1" id="KW-1133">Transmembrane helix</keyword>
<gene>
    <name evidence="2" type="ORF">SAMN02982917_5124</name>
</gene>
<evidence type="ECO:0000256" key="1">
    <source>
        <dbReference type="SAM" id="Phobius"/>
    </source>
</evidence>